<dbReference type="InterPro" id="IPR016040">
    <property type="entry name" value="NAD(P)-bd_dom"/>
</dbReference>
<keyword evidence="8" id="KW-0735">Signal-anchor</keyword>
<evidence type="ECO:0000256" key="9">
    <source>
        <dbReference type="ARBA" id="ARBA00022989"/>
    </source>
</evidence>
<evidence type="ECO:0000256" key="2">
    <source>
        <dbReference type="ARBA" id="ARBA00004447"/>
    </source>
</evidence>
<reference evidence="15 16" key="1">
    <citation type="submission" date="2020-10" db="EMBL/GenBank/DDBJ databases">
        <title>Aquamicrobium zhengzhouensis sp. nov., a exopolysaccharide producing bacterium isolated from farmland soil.</title>
        <authorList>
            <person name="Wang X."/>
        </authorList>
    </citation>
    <scope>NUCLEOTIDE SEQUENCE [LARGE SCALE GENOMIC DNA]</scope>
    <source>
        <strain evidence="16">cd-1</strain>
    </source>
</reference>
<evidence type="ECO:0000256" key="8">
    <source>
        <dbReference type="ARBA" id="ARBA00022968"/>
    </source>
</evidence>
<gene>
    <name evidence="15" type="ORF">IOD40_03670</name>
</gene>
<keyword evidence="11" id="KW-0333">Golgi apparatus</keyword>
<evidence type="ECO:0000256" key="6">
    <source>
        <dbReference type="ARBA" id="ARBA00022692"/>
    </source>
</evidence>
<evidence type="ECO:0000313" key="16">
    <source>
        <dbReference type="Proteomes" id="UP000601789"/>
    </source>
</evidence>
<accession>A0ABS0SBF1</accession>
<comment type="caution">
    <text evidence="15">The sequence shown here is derived from an EMBL/GenBank/DDBJ whole genome shotgun (WGS) entry which is preliminary data.</text>
</comment>
<evidence type="ECO:0000256" key="5">
    <source>
        <dbReference type="ARBA" id="ARBA00012290"/>
    </source>
</evidence>
<dbReference type="InterPro" id="IPR036291">
    <property type="entry name" value="NAD(P)-bd_dom_sf"/>
</dbReference>
<evidence type="ECO:0000256" key="7">
    <source>
        <dbReference type="ARBA" id="ARBA00022793"/>
    </source>
</evidence>
<protein>
    <recommendedName>
        <fullName evidence="5">UDP-glucuronate decarboxylase</fullName>
        <ecNumber evidence="5">4.1.1.35</ecNumber>
    </recommendedName>
</protein>
<dbReference type="PANTHER" id="PTHR43078:SF6">
    <property type="entry name" value="UDP-GLUCURONIC ACID DECARBOXYLASE 1"/>
    <property type="match status" value="1"/>
</dbReference>
<dbReference type="Pfam" id="PF16363">
    <property type="entry name" value="GDP_Man_Dehyd"/>
    <property type="match status" value="1"/>
</dbReference>
<proteinExistence type="inferred from homology"/>
<keyword evidence="7" id="KW-0210">Decarboxylase</keyword>
<organism evidence="15 16">
    <name type="scientific">Aquamicrobium zhengzhouense</name>
    <dbReference type="NCBI Taxonomy" id="2781738"/>
    <lineage>
        <taxon>Bacteria</taxon>
        <taxon>Pseudomonadati</taxon>
        <taxon>Pseudomonadota</taxon>
        <taxon>Alphaproteobacteria</taxon>
        <taxon>Hyphomicrobiales</taxon>
        <taxon>Phyllobacteriaceae</taxon>
        <taxon>Aquamicrobium</taxon>
    </lineage>
</organism>
<keyword evidence="9" id="KW-1133">Transmembrane helix</keyword>
<comment type="pathway">
    <text evidence="3">Nucleotide-sugar biosynthesis; UDP-alpha-D-xylose biosynthesis; UDP-alpha-D-xylose from UDP-alpha-D-glucuronate: step 1/1.</text>
</comment>
<dbReference type="Gene3D" id="3.40.50.720">
    <property type="entry name" value="NAD(P)-binding Rossmann-like Domain"/>
    <property type="match status" value="1"/>
</dbReference>
<keyword evidence="10" id="KW-0520">NAD</keyword>
<dbReference type="InterPro" id="IPR044516">
    <property type="entry name" value="UXS-like"/>
</dbReference>
<dbReference type="PANTHER" id="PTHR43078">
    <property type="entry name" value="UDP-GLUCURONIC ACID DECARBOXYLASE-RELATED"/>
    <property type="match status" value="1"/>
</dbReference>
<keyword evidence="6" id="KW-0812">Transmembrane</keyword>
<dbReference type="RefSeq" id="WP_198474461.1">
    <property type="nucleotide sequence ID" value="NZ_JADGMQ010000002.1"/>
</dbReference>
<dbReference type="EMBL" id="JADGMQ010000002">
    <property type="protein sequence ID" value="MBI1619763.1"/>
    <property type="molecule type" value="Genomic_DNA"/>
</dbReference>
<evidence type="ECO:0000259" key="14">
    <source>
        <dbReference type="Pfam" id="PF16363"/>
    </source>
</evidence>
<evidence type="ECO:0000256" key="10">
    <source>
        <dbReference type="ARBA" id="ARBA00023027"/>
    </source>
</evidence>
<evidence type="ECO:0000256" key="13">
    <source>
        <dbReference type="ARBA" id="ARBA00023239"/>
    </source>
</evidence>
<evidence type="ECO:0000256" key="3">
    <source>
        <dbReference type="ARBA" id="ARBA00005100"/>
    </source>
</evidence>
<comment type="subcellular location">
    <subcellularLocation>
        <location evidence="2">Golgi apparatus</location>
        <location evidence="2">Golgi stack membrane</location>
        <topology evidence="2">Single-pass type II membrane protein</topology>
    </subcellularLocation>
</comment>
<comment type="similarity">
    <text evidence="4">Belongs to the NAD(P)-dependent epimerase/dehydratase family. UDP-glucuronic acid decarboxylase subfamily.</text>
</comment>
<dbReference type="SUPFAM" id="SSF51735">
    <property type="entry name" value="NAD(P)-binding Rossmann-fold domains"/>
    <property type="match status" value="1"/>
</dbReference>
<keyword evidence="12" id="KW-0472">Membrane</keyword>
<dbReference type="CDD" id="cd05230">
    <property type="entry name" value="UGD_SDR_e"/>
    <property type="match status" value="1"/>
</dbReference>
<evidence type="ECO:0000256" key="1">
    <source>
        <dbReference type="ARBA" id="ARBA00001911"/>
    </source>
</evidence>
<feature type="domain" description="NAD(P)-binding" evidence="14">
    <location>
        <begin position="13"/>
        <end position="311"/>
    </location>
</feature>
<evidence type="ECO:0000313" key="15">
    <source>
        <dbReference type="EMBL" id="MBI1619763.1"/>
    </source>
</evidence>
<evidence type="ECO:0000256" key="4">
    <source>
        <dbReference type="ARBA" id="ARBA00007505"/>
    </source>
</evidence>
<evidence type="ECO:0000256" key="12">
    <source>
        <dbReference type="ARBA" id="ARBA00023136"/>
    </source>
</evidence>
<sequence length="331" mass="36744">MSGFNTKTPRRILVTGAAGFLGSHLCDRLLASDPDVEIVAVDSLFSGSRSNIEHLRSHPRFEFLRHDVTVPLFCEIDEIYNLACPASPVHYQFDPIHTVKTSVNGALNMLGLAKRTRAKILQTSTSEVYGDPTISPQHEGYLGNVNTMGPRACYDEGKRVAETLFYCYRNLHGVDARVVRIFNTYGPRMLPEDGRVVSNFIMQALTGQPITVYGDGSHTRSFCYVDDLLEAMTRVMDAPESDGSAVNIGNPQEITINQLASLVIELTGSRSSIVHKPLPQDDPMQRRPDISKAQALLDWKPAVDLRDGLMKTIEHFEGILMRSAQRRVAAE</sequence>
<dbReference type="Proteomes" id="UP000601789">
    <property type="component" value="Unassembled WGS sequence"/>
</dbReference>
<dbReference type="EC" id="4.1.1.35" evidence="5"/>
<name>A0ABS0SBF1_9HYPH</name>
<keyword evidence="13" id="KW-0456">Lyase</keyword>
<keyword evidence="16" id="KW-1185">Reference proteome</keyword>
<comment type="cofactor">
    <cofactor evidence="1">
        <name>NAD(+)</name>
        <dbReference type="ChEBI" id="CHEBI:57540"/>
    </cofactor>
</comment>
<evidence type="ECO:0000256" key="11">
    <source>
        <dbReference type="ARBA" id="ARBA00023034"/>
    </source>
</evidence>